<sequence length="223" mass="25439">MTTANVAYKQEKVFSAAIRAFHWLRALSIVILVASGFYIAWPYLVGADSTDVLLQGWIRFVHLACGFTLCAITISRAYLFFFGKSDIERRSFRDVIRPQSWMAQIKTYLWMGHLDKAGVYGPLQFVTYFAISLMAALMCITGLVMYANVFHQGLGGALWSAASWITESMGGLAMVRLWHHYITWGFVIFLVIHIYMAVWYGIRFKHNAVDAIVSGYDYHPEKH</sequence>
<dbReference type="NCBIfam" id="TIGR02125">
    <property type="entry name" value="CytB-hydogenase"/>
    <property type="match status" value="1"/>
</dbReference>
<dbReference type="Gene3D" id="1.20.950.20">
    <property type="entry name" value="Transmembrane di-heme cytochromes, Chain C"/>
    <property type="match status" value="1"/>
</dbReference>
<dbReference type="SUPFAM" id="SSF81342">
    <property type="entry name" value="Transmembrane di-heme cytochromes"/>
    <property type="match status" value="1"/>
</dbReference>
<keyword evidence="3" id="KW-0813">Transport</keyword>
<dbReference type="GO" id="GO:0020037">
    <property type="term" value="F:heme binding"/>
    <property type="evidence" value="ECO:0007669"/>
    <property type="project" value="TreeGrafter"/>
</dbReference>
<dbReference type="GO" id="GO:0022904">
    <property type="term" value="P:respiratory electron transport chain"/>
    <property type="evidence" value="ECO:0007669"/>
    <property type="project" value="InterPro"/>
</dbReference>
<comment type="caution">
    <text evidence="14">The sequence shown here is derived from an EMBL/GenBank/DDBJ whole genome shotgun (WGS) entry which is preliminary data.</text>
</comment>
<feature type="transmembrane region" description="Helical" evidence="12">
    <location>
        <begin position="21"/>
        <end position="41"/>
    </location>
</feature>
<evidence type="ECO:0000256" key="12">
    <source>
        <dbReference type="SAM" id="Phobius"/>
    </source>
</evidence>
<evidence type="ECO:0000256" key="8">
    <source>
        <dbReference type="ARBA" id="ARBA00022982"/>
    </source>
</evidence>
<keyword evidence="8" id="KW-0249">Electron transport</keyword>
<evidence type="ECO:0000313" key="15">
    <source>
        <dbReference type="Proteomes" id="UP000294832"/>
    </source>
</evidence>
<keyword evidence="7" id="KW-0479">Metal-binding</keyword>
<comment type="subcellular location">
    <subcellularLocation>
        <location evidence="1">Cell membrane</location>
        <topology evidence="1">Multi-pass membrane protein</topology>
    </subcellularLocation>
</comment>
<evidence type="ECO:0000256" key="10">
    <source>
        <dbReference type="ARBA" id="ARBA00023004"/>
    </source>
</evidence>
<keyword evidence="11 12" id="KW-0472">Membrane</keyword>
<organism evidence="14 15">
    <name type="scientific">Shewanella fodinae</name>
    <dbReference type="NCBI Taxonomy" id="552357"/>
    <lineage>
        <taxon>Bacteria</taxon>
        <taxon>Pseudomonadati</taxon>
        <taxon>Pseudomonadota</taxon>
        <taxon>Gammaproteobacteria</taxon>
        <taxon>Alteromonadales</taxon>
        <taxon>Shewanellaceae</taxon>
        <taxon>Shewanella</taxon>
    </lineage>
</organism>
<dbReference type="GO" id="GO:0009055">
    <property type="term" value="F:electron transfer activity"/>
    <property type="evidence" value="ECO:0007669"/>
    <property type="project" value="InterPro"/>
</dbReference>
<name>A0A4R2F8V2_9GAMM</name>
<dbReference type="InterPro" id="IPR011577">
    <property type="entry name" value="Cyt_b561_bac/Ni-Hgenase"/>
</dbReference>
<dbReference type="Pfam" id="PF01292">
    <property type="entry name" value="Ni_hydr_CYTB"/>
    <property type="match status" value="1"/>
</dbReference>
<dbReference type="PANTHER" id="PTHR30485:SF0">
    <property type="entry name" value="NI_FE-HYDROGENASE 1 B-TYPE CYTOCHROME SUBUNIT-RELATED"/>
    <property type="match status" value="1"/>
</dbReference>
<dbReference type="InterPro" id="IPR016174">
    <property type="entry name" value="Di-haem_cyt_TM"/>
</dbReference>
<feature type="transmembrane region" description="Helical" evidence="12">
    <location>
        <begin position="181"/>
        <end position="202"/>
    </location>
</feature>
<evidence type="ECO:0000256" key="11">
    <source>
        <dbReference type="ARBA" id="ARBA00023136"/>
    </source>
</evidence>
<protein>
    <submittedName>
        <fullName evidence="14">[NiFe]-hydrogenase I apocytochrome b subunit</fullName>
    </submittedName>
</protein>
<evidence type="ECO:0000256" key="6">
    <source>
        <dbReference type="ARBA" id="ARBA00022692"/>
    </source>
</evidence>
<comment type="similarity">
    <text evidence="2">Belongs to the HupC/HyaC/HydC family.</text>
</comment>
<dbReference type="Proteomes" id="UP000294832">
    <property type="component" value="Unassembled WGS sequence"/>
</dbReference>
<keyword evidence="9 12" id="KW-1133">Transmembrane helix</keyword>
<dbReference type="GO" id="GO:0005506">
    <property type="term" value="F:iron ion binding"/>
    <property type="evidence" value="ECO:0007669"/>
    <property type="project" value="InterPro"/>
</dbReference>
<dbReference type="PRINTS" id="PR00161">
    <property type="entry name" value="NIHGNASECYTB"/>
</dbReference>
<dbReference type="AlphaFoldDB" id="A0A4R2F8V2"/>
<dbReference type="InterPro" id="IPR051542">
    <property type="entry name" value="Hydrogenase_cytochrome"/>
</dbReference>
<accession>A0A4R2F8V2</accession>
<evidence type="ECO:0000256" key="5">
    <source>
        <dbReference type="ARBA" id="ARBA00022617"/>
    </source>
</evidence>
<dbReference type="PANTHER" id="PTHR30485">
    <property type="entry name" value="NI/FE-HYDROGENASE 1 B-TYPE CYTOCHROME SUBUNIT"/>
    <property type="match status" value="1"/>
</dbReference>
<keyword evidence="4" id="KW-1003">Cell membrane</keyword>
<keyword evidence="6 12" id="KW-0812">Transmembrane</keyword>
<keyword evidence="10" id="KW-0408">Iron</keyword>
<evidence type="ECO:0000256" key="4">
    <source>
        <dbReference type="ARBA" id="ARBA00022475"/>
    </source>
</evidence>
<dbReference type="OrthoDB" id="197262at2"/>
<dbReference type="EMBL" id="SLWF01000019">
    <property type="protein sequence ID" value="TCN82324.1"/>
    <property type="molecule type" value="Genomic_DNA"/>
</dbReference>
<reference evidence="14 15" key="1">
    <citation type="submission" date="2019-03" db="EMBL/GenBank/DDBJ databases">
        <title>Freshwater and sediment microbial communities from various areas in North America, analyzing microbe dynamics in response to fracking.</title>
        <authorList>
            <person name="Lamendella R."/>
        </authorList>
    </citation>
    <scope>NUCLEOTIDE SEQUENCE [LARGE SCALE GENOMIC DNA]</scope>
    <source>
        <strain evidence="14 15">74A</strain>
    </source>
</reference>
<keyword evidence="15" id="KW-1185">Reference proteome</keyword>
<gene>
    <name evidence="14" type="ORF">EDC91_11933</name>
</gene>
<feature type="transmembrane region" description="Helical" evidence="12">
    <location>
        <begin position="61"/>
        <end position="83"/>
    </location>
</feature>
<evidence type="ECO:0000256" key="7">
    <source>
        <dbReference type="ARBA" id="ARBA00022723"/>
    </source>
</evidence>
<evidence type="ECO:0000313" key="14">
    <source>
        <dbReference type="EMBL" id="TCN82324.1"/>
    </source>
</evidence>
<keyword evidence="5" id="KW-0349">Heme</keyword>
<dbReference type="GO" id="GO:0005886">
    <property type="term" value="C:plasma membrane"/>
    <property type="evidence" value="ECO:0007669"/>
    <property type="project" value="UniProtKB-SubCell"/>
</dbReference>
<feature type="transmembrane region" description="Helical" evidence="12">
    <location>
        <begin position="125"/>
        <end position="147"/>
    </location>
</feature>
<feature type="domain" description="Cytochrome b561 bacterial/Ni-hydrogenase" evidence="13">
    <location>
        <begin position="14"/>
        <end position="215"/>
    </location>
</feature>
<evidence type="ECO:0000256" key="1">
    <source>
        <dbReference type="ARBA" id="ARBA00004651"/>
    </source>
</evidence>
<evidence type="ECO:0000256" key="3">
    <source>
        <dbReference type="ARBA" id="ARBA00022448"/>
    </source>
</evidence>
<dbReference type="InterPro" id="IPR000516">
    <property type="entry name" value="Ni-dep_Hydgase_cyt-B"/>
</dbReference>
<dbReference type="RefSeq" id="WP_133039484.1">
    <property type="nucleotide sequence ID" value="NZ_SLWF01000019.1"/>
</dbReference>
<evidence type="ECO:0000256" key="9">
    <source>
        <dbReference type="ARBA" id="ARBA00022989"/>
    </source>
</evidence>
<proteinExistence type="inferred from homology"/>
<evidence type="ECO:0000256" key="2">
    <source>
        <dbReference type="ARBA" id="ARBA00008622"/>
    </source>
</evidence>
<evidence type="ECO:0000259" key="13">
    <source>
        <dbReference type="Pfam" id="PF01292"/>
    </source>
</evidence>